<dbReference type="Pfam" id="PF07679">
    <property type="entry name" value="I-set"/>
    <property type="match status" value="1"/>
</dbReference>
<reference evidence="5" key="1">
    <citation type="submission" date="2015-09" db="EMBL/GenBank/DDBJ databases">
        <title>Scylla olivacea transcriptome.</title>
        <authorList>
            <person name="Ikhwanuddin M."/>
        </authorList>
    </citation>
    <scope>NUCLEOTIDE SEQUENCE</scope>
</reference>
<evidence type="ECO:0000256" key="3">
    <source>
        <dbReference type="ARBA" id="ARBA00023319"/>
    </source>
</evidence>
<evidence type="ECO:0000313" key="5">
    <source>
        <dbReference type="EMBL" id="JAI66955.1"/>
    </source>
</evidence>
<dbReference type="GO" id="GO:0007156">
    <property type="term" value="P:homophilic cell adhesion via plasma membrane adhesion molecules"/>
    <property type="evidence" value="ECO:0007669"/>
    <property type="project" value="TreeGrafter"/>
</dbReference>
<evidence type="ECO:0000256" key="1">
    <source>
        <dbReference type="ARBA" id="ARBA00022729"/>
    </source>
</evidence>
<dbReference type="SMART" id="SM00409">
    <property type="entry name" value="IG"/>
    <property type="match status" value="1"/>
</dbReference>
<dbReference type="SUPFAM" id="SSF48726">
    <property type="entry name" value="Immunoglobulin"/>
    <property type="match status" value="1"/>
</dbReference>
<dbReference type="AlphaFoldDB" id="A0A0P4WE79"/>
<proteinExistence type="predicted"/>
<dbReference type="InterPro" id="IPR050958">
    <property type="entry name" value="Cell_Adh-Cytoskel_Orgn"/>
</dbReference>
<name>A0A0P4WE79_SCYOL</name>
<organism evidence="5">
    <name type="scientific">Scylla olivacea</name>
    <name type="common">Orange mud crab</name>
    <name type="synonym">Cancer olivacea</name>
    <dbReference type="NCBI Taxonomy" id="85551"/>
    <lineage>
        <taxon>Eukaryota</taxon>
        <taxon>Metazoa</taxon>
        <taxon>Ecdysozoa</taxon>
        <taxon>Arthropoda</taxon>
        <taxon>Crustacea</taxon>
        <taxon>Multicrustacea</taxon>
        <taxon>Malacostraca</taxon>
        <taxon>Eumalacostraca</taxon>
        <taxon>Eucarida</taxon>
        <taxon>Decapoda</taxon>
        <taxon>Pleocyemata</taxon>
        <taxon>Brachyura</taxon>
        <taxon>Eubrachyura</taxon>
        <taxon>Portunoidea</taxon>
        <taxon>Portunidae</taxon>
        <taxon>Portuninae</taxon>
        <taxon>Scylla</taxon>
    </lineage>
</organism>
<dbReference type="EMBL" id="GDRN01043898">
    <property type="protein sequence ID" value="JAI66955.1"/>
    <property type="molecule type" value="Transcribed_RNA"/>
</dbReference>
<sequence>MECSFVESLDNVTHGPEGDDVTLNVRVKGSPRPKFVWSKDGDEIEASAKFKLASKKTSYCEATISLTIVEASAVDSGQYRLRCMNDVNEITTETAFIVRPERRKPKVTKKPQELKVLEHQPGIFQAKIIGFPKPEVKW</sequence>
<dbReference type="Gene3D" id="2.60.40.10">
    <property type="entry name" value="Immunoglobulins"/>
    <property type="match status" value="1"/>
</dbReference>
<dbReference type="InterPro" id="IPR013783">
    <property type="entry name" value="Ig-like_fold"/>
</dbReference>
<dbReference type="GO" id="GO:0005886">
    <property type="term" value="C:plasma membrane"/>
    <property type="evidence" value="ECO:0007669"/>
    <property type="project" value="TreeGrafter"/>
</dbReference>
<dbReference type="InterPro" id="IPR036179">
    <property type="entry name" value="Ig-like_dom_sf"/>
</dbReference>
<feature type="domain" description="Ig-like" evidence="4">
    <location>
        <begin position="17"/>
        <end position="98"/>
    </location>
</feature>
<evidence type="ECO:0000259" key="4">
    <source>
        <dbReference type="PROSITE" id="PS50835"/>
    </source>
</evidence>
<dbReference type="InterPro" id="IPR007110">
    <property type="entry name" value="Ig-like_dom"/>
</dbReference>
<keyword evidence="2" id="KW-1015">Disulfide bond</keyword>
<dbReference type="InterPro" id="IPR003599">
    <property type="entry name" value="Ig_sub"/>
</dbReference>
<accession>A0A0P4WE79</accession>
<keyword evidence="3" id="KW-0393">Immunoglobulin domain</keyword>
<dbReference type="PANTHER" id="PTHR45080">
    <property type="entry name" value="CONTACTIN 5"/>
    <property type="match status" value="1"/>
</dbReference>
<keyword evidence="1" id="KW-0732">Signal</keyword>
<dbReference type="PROSITE" id="PS50835">
    <property type="entry name" value="IG_LIKE"/>
    <property type="match status" value="1"/>
</dbReference>
<dbReference type="PANTHER" id="PTHR45080:SF8">
    <property type="entry name" value="IG-LIKE DOMAIN-CONTAINING PROTEIN"/>
    <property type="match status" value="1"/>
</dbReference>
<dbReference type="InterPro" id="IPR013098">
    <property type="entry name" value="Ig_I-set"/>
</dbReference>
<dbReference type="FunFam" id="2.60.40.10:FF:000107">
    <property type="entry name" value="Myosin, light chain kinase a"/>
    <property type="match status" value="1"/>
</dbReference>
<protein>
    <recommendedName>
        <fullName evidence="4">Ig-like domain-containing protein</fullName>
    </recommendedName>
</protein>
<evidence type="ECO:0000256" key="2">
    <source>
        <dbReference type="ARBA" id="ARBA00023157"/>
    </source>
</evidence>